<reference evidence="6" key="1">
    <citation type="submission" date="2021-03" db="EMBL/GenBank/DDBJ databases">
        <authorList>
            <person name="Wang G."/>
        </authorList>
    </citation>
    <scope>NUCLEOTIDE SEQUENCE</scope>
    <source>
        <strain evidence="6">KCTC 12899</strain>
    </source>
</reference>
<dbReference type="EC" id="3.1.1.61" evidence="2"/>
<dbReference type="RefSeq" id="WP_207861559.1">
    <property type="nucleotide sequence ID" value="NZ_JAFREP010000025.1"/>
</dbReference>
<evidence type="ECO:0000313" key="6">
    <source>
        <dbReference type="EMBL" id="MBO1321585.1"/>
    </source>
</evidence>
<dbReference type="Gene3D" id="3.40.50.180">
    <property type="entry name" value="Methylesterase CheB, C-terminal domain"/>
    <property type="match status" value="1"/>
</dbReference>
<accession>A0A8J7QFR8</accession>
<feature type="active site" evidence="4">
    <location>
        <position position="45"/>
    </location>
</feature>
<evidence type="ECO:0000256" key="1">
    <source>
        <dbReference type="ARBA" id="ARBA00022801"/>
    </source>
</evidence>
<evidence type="ECO:0000256" key="4">
    <source>
        <dbReference type="PROSITE-ProRule" id="PRU00050"/>
    </source>
</evidence>
<proteinExistence type="predicted"/>
<gene>
    <name evidence="6" type="ORF">J3U88_24115</name>
</gene>
<feature type="active site" evidence="4">
    <location>
        <position position="18"/>
    </location>
</feature>
<name>A0A8J7QFR8_9BACT</name>
<dbReference type="PROSITE" id="PS50122">
    <property type="entry name" value="CHEB"/>
    <property type="match status" value="1"/>
</dbReference>
<dbReference type="PANTHER" id="PTHR42872">
    <property type="entry name" value="PROTEIN-GLUTAMATE METHYLESTERASE/PROTEIN-GLUTAMINE GLUTAMINASE"/>
    <property type="match status" value="1"/>
</dbReference>
<sequence length="204" mass="21786">MTSSAVQRRFECLVIGVSAGGMDTLSLILPHWTKDFPIPIVAVQHVGADSGRLIYPLLQQKTSLRIKEAEEKEQLRAGHLYLAPAGYHLLIEADNSLSLSVDARVNYARPSIDVLFESAAEVYGPRLIGVILTGANHDGSQGLRMVAELGGFTVVQSPESAEVAQMPLAALNATTVDRVLAPTQIATLLSQMAEGLGEVSPEPC</sequence>
<dbReference type="PANTHER" id="PTHR42872:SF3">
    <property type="entry name" value="PROTEIN-GLUTAMATE METHYLESTERASE_PROTEIN-GLUTAMINE GLUTAMINASE 1"/>
    <property type="match status" value="1"/>
</dbReference>
<keyword evidence="1 4" id="KW-0378">Hydrolase</keyword>
<keyword evidence="7" id="KW-1185">Reference proteome</keyword>
<comment type="catalytic activity">
    <reaction evidence="3">
        <text>[protein]-L-glutamate 5-O-methyl ester + H2O = L-glutamyl-[protein] + methanol + H(+)</text>
        <dbReference type="Rhea" id="RHEA:23236"/>
        <dbReference type="Rhea" id="RHEA-COMP:10208"/>
        <dbReference type="Rhea" id="RHEA-COMP:10311"/>
        <dbReference type="ChEBI" id="CHEBI:15377"/>
        <dbReference type="ChEBI" id="CHEBI:15378"/>
        <dbReference type="ChEBI" id="CHEBI:17790"/>
        <dbReference type="ChEBI" id="CHEBI:29973"/>
        <dbReference type="ChEBI" id="CHEBI:82795"/>
        <dbReference type="EC" id="3.1.1.61"/>
    </reaction>
</comment>
<evidence type="ECO:0000313" key="7">
    <source>
        <dbReference type="Proteomes" id="UP000664417"/>
    </source>
</evidence>
<feature type="active site" evidence="4">
    <location>
        <position position="138"/>
    </location>
</feature>
<dbReference type="GO" id="GO:0005737">
    <property type="term" value="C:cytoplasm"/>
    <property type="evidence" value="ECO:0007669"/>
    <property type="project" value="InterPro"/>
</dbReference>
<dbReference type="AlphaFoldDB" id="A0A8J7QFR8"/>
<feature type="domain" description="CheB-type methylesterase" evidence="5">
    <location>
        <begin position="13"/>
        <end position="196"/>
    </location>
</feature>
<dbReference type="Pfam" id="PF01339">
    <property type="entry name" value="CheB_methylest"/>
    <property type="match status" value="1"/>
</dbReference>
<comment type="caution">
    <text evidence="6">The sequence shown here is derived from an EMBL/GenBank/DDBJ whole genome shotgun (WGS) entry which is preliminary data.</text>
</comment>
<dbReference type="CDD" id="cd16433">
    <property type="entry name" value="CheB"/>
    <property type="match status" value="1"/>
</dbReference>
<dbReference type="GO" id="GO:0008984">
    <property type="term" value="F:protein-glutamate methylesterase activity"/>
    <property type="evidence" value="ECO:0007669"/>
    <property type="project" value="UniProtKB-EC"/>
</dbReference>
<evidence type="ECO:0000256" key="2">
    <source>
        <dbReference type="ARBA" id="ARBA00039140"/>
    </source>
</evidence>
<dbReference type="Proteomes" id="UP000664417">
    <property type="component" value="Unassembled WGS sequence"/>
</dbReference>
<dbReference type="SUPFAM" id="SSF52738">
    <property type="entry name" value="Methylesterase CheB, C-terminal domain"/>
    <property type="match status" value="1"/>
</dbReference>
<dbReference type="InterPro" id="IPR035909">
    <property type="entry name" value="CheB_C"/>
</dbReference>
<evidence type="ECO:0000256" key="3">
    <source>
        <dbReference type="ARBA" id="ARBA00048267"/>
    </source>
</evidence>
<organism evidence="6 7">
    <name type="scientific">Acanthopleuribacter pedis</name>
    <dbReference type="NCBI Taxonomy" id="442870"/>
    <lineage>
        <taxon>Bacteria</taxon>
        <taxon>Pseudomonadati</taxon>
        <taxon>Acidobacteriota</taxon>
        <taxon>Holophagae</taxon>
        <taxon>Acanthopleuribacterales</taxon>
        <taxon>Acanthopleuribacteraceae</taxon>
        <taxon>Acanthopleuribacter</taxon>
    </lineage>
</organism>
<keyword evidence="4" id="KW-0145">Chemotaxis</keyword>
<dbReference type="EMBL" id="JAFREP010000025">
    <property type="protein sequence ID" value="MBO1321585.1"/>
    <property type="molecule type" value="Genomic_DNA"/>
</dbReference>
<protein>
    <recommendedName>
        <fullName evidence="2">protein-glutamate methylesterase</fullName>
        <ecNumber evidence="2">3.1.1.61</ecNumber>
    </recommendedName>
</protein>
<dbReference type="GO" id="GO:0006935">
    <property type="term" value="P:chemotaxis"/>
    <property type="evidence" value="ECO:0007669"/>
    <property type="project" value="UniProtKB-UniRule"/>
</dbReference>
<dbReference type="GO" id="GO:0000156">
    <property type="term" value="F:phosphorelay response regulator activity"/>
    <property type="evidence" value="ECO:0007669"/>
    <property type="project" value="InterPro"/>
</dbReference>
<evidence type="ECO:0000259" key="5">
    <source>
        <dbReference type="PROSITE" id="PS50122"/>
    </source>
</evidence>
<dbReference type="InterPro" id="IPR000673">
    <property type="entry name" value="Sig_transdc_resp-reg_Me-estase"/>
</dbReference>